<evidence type="ECO:0000313" key="1">
    <source>
        <dbReference type="EMBL" id="CAA6803681.1"/>
    </source>
</evidence>
<proteinExistence type="predicted"/>
<sequence length="345" mass="40862">MQIVKTLSLVSLILSLNYADTSIKPSKIHYLDTLHADISEKVLDWSSHADLIVSGWLGYDNNQCDITPPQDHIASKKVDSFFQNNKYIEETDDVFIRVRTDTTLQTKEDNEFRLKFRAQLPFSRCREQLKIFVEDVALDKDKTKNQINENTSTDVGFRYVAKKRHGIKSRYSLGLSGISPFLSARYTKSYQIDDWEVDPVQTFKYSLDDYFKEDTNIYFDKSFQNDALFRLTLERGTESKKLGMDYGLKLEYYTNANANSGLHFAQGFYGNTRYRHRDKAYRIDHPKNEYSGVHNYVTTISYRANIWRKWFYYEIKPSVNFHKDFDYEPNYALRFFFDFYFGEYK</sequence>
<name>A0A6S6S5Q9_9BACT</name>
<accession>A0A6S6S5Q9</accession>
<dbReference type="EMBL" id="CACVAS010000030">
    <property type="protein sequence ID" value="CAA6803681.1"/>
    <property type="molecule type" value="Genomic_DNA"/>
</dbReference>
<reference evidence="1" key="1">
    <citation type="submission" date="2020-01" db="EMBL/GenBank/DDBJ databases">
        <authorList>
            <person name="Meier V. D."/>
            <person name="Meier V D."/>
        </authorList>
    </citation>
    <scope>NUCLEOTIDE SEQUENCE</scope>
    <source>
        <strain evidence="1">HLG_WM_MAG_01</strain>
    </source>
</reference>
<gene>
    <name evidence="1" type="ORF">HELGO_WM2825</name>
</gene>
<organism evidence="1">
    <name type="scientific">uncultured Sulfurovum sp</name>
    <dbReference type="NCBI Taxonomy" id="269237"/>
    <lineage>
        <taxon>Bacteria</taxon>
        <taxon>Pseudomonadati</taxon>
        <taxon>Campylobacterota</taxon>
        <taxon>Epsilonproteobacteria</taxon>
        <taxon>Campylobacterales</taxon>
        <taxon>Sulfurovaceae</taxon>
        <taxon>Sulfurovum</taxon>
        <taxon>environmental samples</taxon>
    </lineage>
</organism>
<protein>
    <submittedName>
        <fullName evidence="1">Uncharacterized protein</fullName>
    </submittedName>
</protein>
<dbReference type="AlphaFoldDB" id="A0A6S6S5Q9"/>